<dbReference type="InParanoid" id="A0A059CR35"/>
<gene>
    <name evidence="3" type="ORF">EUGRSUZ_C02201</name>
</gene>
<evidence type="ECO:0000256" key="1">
    <source>
        <dbReference type="SAM" id="MobiDB-lite"/>
    </source>
</evidence>
<feature type="region of interest" description="Disordered" evidence="1">
    <location>
        <begin position="63"/>
        <end position="88"/>
    </location>
</feature>
<feature type="signal peptide" evidence="2">
    <location>
        <begin position="1"/>
        <end position="29"/>
    </location>
</feature>
<name>A0A059CR35_EUCGR</name>
<keyword evidence="2" id="KW-0732">Signal</keyword>
<evidence type="ECO:0000313" key="3">
    <source>
        <dbReference type="EMBL" id="KCW80837.1"/>
    </source>
</evidence>
<sequence>MSRRLWSARALSFSFFLLCPNLAPRPSSMAVVTFVGDALQISRSGHPRRNAFRLRGRRTVEDLVEDKQTHKGRQTQRRTEEDEAEDQI</sequence>
<reference evidence="3" key="1">
    <citation type="submission" date="2013-07" db="EMBL/GenBank/DDBJ databases">
        <title>The genome of Eucalyptus grandis.</title>
        <authorList>
            <person name="Schmutz J."/>
            <person name="Hayes R."/>
            <person name="Myburg A."/>
            <person name="Tuskan G."/>
            <person name="Grattapaglia D."/>
            <person name="Rokhsar D.S."/>
        </authorList>
    </citation>
    <scope>NUCLEOTIDE SEQUENCE</scope>
    <source>
        <tissue evidence="3">Leaf extractions</tissue>
    </source>
</reference>
<proteinExistence type="predicted"/>
<evidence type="ECO:0008006" key="4">
    <source>
        <dbReference type="Google" id="ProtNLM"/>
    </source>
</evidence>
<feature type="chain" id="PRO_5001574710" description="Secreted protein" evidence="2">
    <location>
        <begin position="30"/>
        <end position="88"/>
    </location>
</feature>
<accession>A0A059CR35</accession>
<evidence type="ECO:0000256" key="2">
    <source>
        <dbReference type="SAM" id="SignalP"/>
    </source>
</evidence>
<protein>
    <recommendedName>
        <fullName evidence="4">Secreted protein</fullName>
    </recommendedName>
</protein>
<dbReference type="AlphaFoldDB" id="A0A059CR35"/>
<dbReference type="EMBL" id="KK198755">
    <property type="protein sequence ID" value="KCW80837.1"/>
    <property type="molecule type" value="Genomic_DNA"/>
</dbReference>
<dbReference type="Gramene" id="KCW80837">
    <property type="protein sequence ID" value="KCW80837"/>
    <property type="gene ID" value="EUGRSUZ_C02201"/>
</dbReference>
<organism evidence="3">
    <name type="scientific">Eucalyptus grandis</name>
    <name type="common">Flooded gum</name>
    <dbReference type="NCBI Taxonomy" id="71139"/>
    <lineage>
        <taxon>Eukaryota</taxon>
        <taxon>Viridiplantae</taxon>
        <taxon>Streptophyta</taxon>
        <taxon>Embryophyta</taxon>
        <taxon>Tracheophyta</taxon>
        <taxon>Spermatophyta</taxon>
        <taxon>Magnoliopsida</taxon>
        <taxon>eudicotyledons</taxon>
        <taxon>Gunneridae</taxon>
        <taxon>Pentapetalae</taxon>
        <taxon>rosids</taxon>
        <taxon>malvids</taxon>
        <taxon>Myrtales</taxon>
        <taxon>Myrtaceae</taxon>
        <taxon>Myrtoideae</taxon>
        <taxon>Eucalypteae</taxon>
        <taxon>Eucalyptus</taxon>
    </lineage>
</organism>